<accession>A0AAW8EF55</accession>
<dbReference type="SUPFAM" id="SSF53474">
    <property type="entry name" value="alpha/beta-Hydrolases"/>
    <property type="match status" value="1"/>
</dbReference>
<reference evidence="3" key="1">
    <citation type="submission" date="2023-07" db="EMBL/GenBank/DDBJ databases">
        <title>Sorghum-associated microbial communities from plants grown in Nebraska, USA.</title>
        <authorList>
            <person name="Schachtman D."/>
        </authorList>
    </citation>
    <scope>NUCLEOTIDE SEQUENCE</scope>
    <source>
        <strain evidence="3">DS3315</strain>
    </source>
</reference>
<protein>
    <recommendedName>
        <fullName evidence="5">Alpha/beta hydrolase family protein</fullName>
    </recommendedName>
</protein>
<dbReference type="RefSeq" id="WP_012746181.1">
    <property type="nucleotide sequence ID" value="NZ_CAIGKF010000005.1"/>
</dbReference>
<dbReference type="GeneID" id="99712618"/>
<evidence type="ECO:0000313" key="3">
    <source>
        <dbReference type="EMBL" id="MDP9971095.1"/>
    </source>
</evidence>
<feature type="region of interest" description="Disordered" evidence="1">
    <location>
        <begin position="128"/>
        <end position="150"/>
    </location>
</feature>
<keyword evidence="2" id="KW-0732">Signal</keyword>
<evidence type="ECO:0008006" key="5">
    <source>
        <dbReference type="Google" id="ProtNLM"/>
    </source>
</evidence>
<evidence type="ECO:0000313" key="4">
    <source>
        <dbReference type="Proteomes" id="UP001224845"/>
    </source>
</evidence>
<dbReference type="InterPro" id="IPR029058">
    <property type="entry name" value="AB_hydrolase_fold"/>
</dbReference>
<gene>
    <name evidence="3" type="ORF">J2W39_002329</name>
</gene>
<evidence type="ECO:0000256" key="2">
    <source>
        <dbReference type="SAM" id="SignalP"/>
    </source>
</evidence>
<comment type="caution">
    <text evidence="3">The sequence shown here is derived from an EMBL/GenBank/DDBJ whole genome shotgun (WGS) entry which is preliminary data.</text>
</comment>
<feature type="region of interest" description="Disordered" evidence="1">
    <location>
        <begin position="535"/>
        <end position="557"/>
    </location>
</feature>
<dbReference type="EMBL" id="JAUSRV010000005">
    <property type="protein sequence ID" value="MDP9971095.1"/>
    <property type="molecule type" value="Genomic_DNA"/>
</dbReference>
<sequence>MRTFFRIGSAAAAVLAAALAIGGCSSHGGAVSSRSARAAPPPTDCRAWVGVDRNHELPGYRLPQSDGRTACVPFGVNAYRPPAGYADSDYYVDEFTDARLKERWRACKADAACFARIDAQMQRWLPPNKARATRSTGVVDPSGRIDPEGPVDLRQIRRPAFFAKAPYAEAIARADAGTFVVEFTVPRDSFERIDLQMADPVKLRGWYIEGRGVDDGKGGRMRALVVMAPGGGGQLTAIQHPDEKPYRIDPATGRAVDVKFPNATTETMGQRWWRENLDALNQAGFDVLAYDRRGEGISGGFSDTHTLEQGEDVFRVLAQFDSGDGLRLLTPDGRVLEGKEAAGKLLGGMKSTRIPILLGGYSRGSMSTAWAMAKNFSGACSYDMPVPECQPPKGLSNIKGAILLSSFASGAGYLPASPDLADRNLFLGGMAADHHILFYPNSAPLAGMHKWPAAFFGKGLWDRAETLEGTIAAYDRIRGAREIVVARAPHSIETWPESDRQYLRERMVAFAKVAITGGTTVPGAKPWSNLKELVATTPDSWEPSSRPKDGQDAPAGR</sequence>
<dbReference type="Gene3D" id="3.40.50.1820">
    <property type="entry name" value="alpha/beta hydrolase"/>
    <property type="match status" value="1"/>
</dbReference>
<feature type="chain" id="PRO_5043454436" description="Alpha/beta hydrolase family protein" evidence="2">
    <location>
        <begin position="21"/>
        <end position="557"/>
    </location>
</feature>
<organism evidence="3 4">
    <name type="scientific">Variovorax paradoxus</name>
    <dbReference type="NCBI Taxonomy" id="34073"/>
    <lineage>
        <taxon>Bacteria</taxon>
        <taxon>Pseudomonadati</taxon>
        <taxon>Pseudomonadota</taxon>
        <taxon>Betaproteobacteria</taxon>
        <taxon>Burkholderiales</taxon>
        <taxon>Comamonadaceae</taxon>
        <taxon>Variovorax</taxon>
    </lineage>
</organism>
<name>A0AAW8EF55_VARPD</name>
<dbReference type="PROSITE" id="PS51257">
    <property type="entry name" value="PROKAR_LIPOPROTEIN"/>
    <property type="match status" value="1"/>
</dbReference>
<dbReference type="Proteomes" id="UP001224845">
    <property type="component" value="Unassembled WGS sequence"/>
</dbReference>
<proteinExistence type="predicted"/>
<feature type="signal peptide" evidence="2">
    <location>
        <begin position="1"/>
        <end position="20"/>
    </location>
</feature>
<dbReference type="AlphaFoldDB" id="A0AAW8EF55"/>
<evidence type="ECO:0000256" key="1">
    <source>
        <dbReference type="SAM" id="MobiDB-lite"/>
    </source>
</evidence>